<evidence type="ECO:0000313" key="9">
    <source>
        <dbReference type="Proteomes" id="UP000291838"/>
    </source>
</evidence>
<gene>
    <name evidence="8" type="ORF">EUA06_02625</name>
</gene>
<evidence type="ECO:0000256" key="3">
    <source>
        <dbReference type="ARBA" id="ARBA00022989"/>
    </source>
</evidence>
<keyword evidence="2 6" id="KW-0812">Transmembrane</keyword>
<evidence type="ECO:0000256" key="4">
    <source>
        <dbReference type="ARBA" id="ARBA00023136"/>
    </source>
</evidence>
<dbReference type="Pfam" id="PF14378">
    <property type="entry name" value="PAP2_3"/>
    <property type="match status" value="1"/>
</dbReference>
<dbReference type="InterPro" id="IPR052185">
    <property type="entry name" value="IPC_Synthase-Related"/>
</dbReference>
<dbReference type="CDD" id="cd03386">
    <property type="entry name" value="PAP2_Aur1_like"/>
    <property type="match status" value="1"/>
</dbReference>
<dbReference type="InterPro" id="IPR036938">
    <property type="entry name" value="PAP2/HPO_sf"/>
</dbReference>
<protein>
    <submittedName>
        <fullName evidence="8">Inositol phosphorylceramide synthase</fullName>
    </submittedName>
</protein>
<keyword evidence="9" id="KW-1185">Reference proteome</keyword>
<dbReference type="Gene3D" id="1.20.144.10">
    <property type="entry name" value="Phosphatidic acid phosphatase type 2/haloperoxidase"/>
    <property type="match status" value="1"/>
</dbReference>
<dbReference type="SUPFAM" id="SSF48317">
    <property type="entry name" value="Acid phosphatase/Vanadium-dependent haloperoxidase"/>
    <property type="match status" value="1"/>
</dbReference>
<accession>A0A4Q2S7X2</accession>
<evidence type="ECO:0000256" key="6">
    <source>
        <dbReference type="SAM" id="Phobius"/>
    </source>
</evidence>
<feature type="transmembrane region" description="Helical" evidence="6">
    <location>
        <begin position="133"/>
        <end position="151"/>
    </location>
</feature>
<evidence type="ECO:0000256" key="1">
    <source>
        <dbReference type="ARBA" id="ARBA00004141"/>
    </source>
</evidence>
<dbReference type="InterPro" id="IPR026841">
    <property type="entry name" value="Aur1/Ipt1"/>
</dbReference>
<feature type="transmembrane region" description="Helical" evidence="6">
    <location>
        <begin position="102"/>
        <end position="126"/>
    </location>
</feature>
<sequence>MTTEATRPRTDLASPPAEDSRHGPIAQLLIAWSPLSVILVAYGIAHWITAPLGTGDGEDTNRVGAPLHVLGPARADEGLFGVVPTVWLQARLSDGAPHWWDAVAALVYVTHFVVIPLVTAVVWFAVRDRFREWVVAALTMSVVGITGYVVYPAAPPWLASQRGDIGEVARTSHVGWDLLHLDVVGRLTEAGQAGSNPVAAMPSLHAGAALLVALFLWPSVSPAVRLALSAYALAMGLTLVHTGEHYVVDVLAGWAVAVLAVLVAVATRPGGYGRGKRSVPGLTEEAP</sequence>
<organism evidence="8 9">
    <name type="scientific">Nocardioides glacieisoli</name>
    <dbReference type="NCBI Taxonomy" id="1168730"/>
    <lineage>
        <taxon>Bacteria</taxon>
        <taxon>Bacillati</taxon>
        <taxon>Actinomycetota</taxon>
        <taxon>Actinomycetes</taxon>
        <taxon>Propionibacteriales</taxon>
        <taxon>Nocardioidaceae</taxon>
        <taxon>Nocardioides</taxon>
    </lineage>
</organism>
<feature type="region of interest" description="Disordered" evidence="5">
    <location>
        <begin position="1"/>
        <end position="21"/>
    </location>
</feature>
<keyword evidence="3 6" id="KW-1133">Transmembrane helix</keyword>
<dbReference type="OrthoDB" id="629685at2"/>
<dbReference type="GO" id="GO:0016020">
    <property type="term" value="C:membrane"/>
    <property type="evidence" value="ECO:0007669"/>
    <property type="project" value="UniProtKB-SubCell"/>
</dbReference>
<comment type="caution">
    <text evidence="8">The sequence shown here is derived from an EMBL/GenBank/DDBJ whole genome shotgun (WGS) entry which is preliminary data.</text>
</comment>
<dbReference type="RefSeq" id="WP_129473432.1">
    <property type="nucleotide sequence ID" value="NZ_SDWS01000001.1"/>
</dbReference>
<feature type="transmembrane region" description="Helical" evidence="6">
    <location>
        <begin position="246"/>
        <end position="267"/>
    </location>
</feature>
<dbReference type="Proteomes" id="UP000291838">
    <property type="component" value="Unassembled WGS sequence"/>
</dbReference>
<reference evidence="8 9" key="1">
    <citation type="submission" date="2019-01" db="EMBL/GenBank/DDBJ databases">
        <title>Novel species of Nocardioides.</title>
        <authorList>
            <person name="Liu Q."/>
            <person name="Xin Y.-H."/>
        </authorList>
    </citation>
    <scope>NUCLEOTIDE SEQUENCE [LARGE SCALE GENOMIC DNA]</scope>
    <source>
        <strain evidence="8 9">HLT3-15</strain>
    </source>
</reference>
<evidence type="ECO:0000256" key="2">
    <source>
        <dbReference type="ARBA" id="ARBA00022692"/>
    </source>
</evidence>
<evidence type="ECO:0000256" key="5">
    <source>
        <dbReference type="SAM" id="MobiDB-lite"/>
    </source>
</evidence>
<dbReference type="PANTHER" id="PTHR31310:SF7">
    <property type="entry name" value="PA-PHOSPHATASE RELATED-FAMILY PROTEIN DDB_G0268928"/>
    <property type="match status" value="1"/>
</dbReference>
<dbReference type="PANTHER" id="PTHR31310">
    <property type="match status" value="1"/>
</dbReference>
<feature type="domain" description="Inositolphosphotransferase Aur1/Ipt1" evidence="7">
    <location>
        <begin position="85"/>
        <end position="262"/>
    </location>
</feature>
<comment type="subcellular location">
    <subcellularLocation>
        <location evidence="1">Membrane</location>
        <topology evidence="1">Multi-pass membrane protein</topology>
    </subcellularLocation>
</comment>
<dbReference type="EMBL" id="SDWS01000001">
    <property type="protein sequence ID" value="RYB96483.1"/>
    <property type="molecule type" value="Genomic_DNA"/>
</dbReference>
<evidence type="ECO:0000259" key="7">
    <source>
        <dbReference type="Pfam" id="PF14378"/>
    </source>
</evidence>
<feature type="transmembrane region" description="Helical" evidence="6">
    <location>
        <begin position="28"/>
        <end position="48"/>
    </location>
</feature>
<proteinExistence type="predicted"/>
<feature type="compositionally biased region" description="Basic and acidic residues" evidence="5">
    <location>
        <begin position="1"/>
        <end position="10"/>
    </location>
</feature>
<evidence type="ECO:0000313" key="8">
    <source>
        <dbReference type="EMBL" id="RYB96483.1"/>
    </source>
</evidence>
<dbReference type="AlphaFoldDB" id="A0A4Q2S7X2"/>
<keyword evidence="4 6" id="KW-0472">Membrane</keyword>
<name>A0A4Q2S7X2_9ACTN</name>